<dbReference type="PATRIC" id="fig|56193.3.peg.1838"/>
<keyword evidence="1" id="KW-1133">Transmembrane helix</keyword>
<evidence type="ECO:0000313" key="3">
    <source>
        <dbReference type="Proteomes" id="UP000033874"/>
    </source>
</evidence>
<reference evidence="2 3" key="1">
    <citation type="submission" date="2015-04" db="EMBL/GenBank/DDBJ databases">
        <title>Genome sequence of aromatic hydrocarbons-degrading Sphingobium chungbukense DJ77.</title>
        <authorList>
            <person name="Kim Y.-C."/>
            <person name="Chae J.-C."/>
        </authorList>
    </citation>
    <scope>NUCLEOTIDE SEQUENCE [LARGE SCALE GENOMIC DNA]</scope>
    <source>
        <strain evidence="2 3">DJ77</strain>
    </source>
</reference>
<dbReference type="Proteomes" id="UP000033874">
    <property type="component" value="Unassembled WGS sequence"/>
</dbReference>
<feature type="transmembrane region" description="Helical" evidence="1">
    <location>
        <begin position="17"/>
        <end position="41"/>
    </location>
</feature>
<proteinExistence type="predicted"/>
<dbReference type="EMBL" id="LBIC01000003">
    <property type="protein sequence ID" value="KKW92980.1"/>
    <property type="molecule type" value="Genomic_DNA"/>
</dbReference>
<dbReference type="STRING" id="56193.YP76_08870"/>
<evidence type="ECO:0000256" key="1">
    <source>
        <dbReference type="SAM" id="Phobius"/>
    </source>
</evidence>
<dbReference type="RefSeq" id="WP_046763188.1">
    <property type="nucleotide sequence ID" value="NZ_LBIC01000003.1"/>
</dbReference>
<keyword evidence="3" id="KW-1185">Reference proteome</keyword>
<accession>A0A0M3ASZ8</accession>
<gene>
    <name evidence="2" type="ORF">YP76_08870</name>
</gene>
<comment type="caution">
    <text evidence="2">The sequence shown here is derived from an EMBL/GenBank/DDBJ whole genome shotgun (WGS) entry which is preliminary data.</text>
</comment>
<sequence length="132" mass="14991">MTHRWCRLRDRRAALSAFVLFTAYLTLLLSAVLQIGGLFGLDSHLRPSRAVETLLWINFAFMTWRMATRAIFAGMSYGWAFGLGAIPRTIIANIIAMMAARRAMFLYLQSLTGKPLAWDKTQHRFPDLEVPA</sequence>
<keyword evidence="1" id="KW-0472">Membrane</keyword>
<dbReference type="AlphaFoldDB" id="A0A0M3ASZ8"/>
<evidence type="ECO:0000313" key="2">
    <source>
        <dbReference type="EMBL" id="KKW92980.1"/>
    </source>
</evidence>
<name>A0A0M3ASZ8_9SPHN</name>
<feature type="transmembrane region" description="Helical" evidence="1">
    <location>
        <begin position="78"/>
        <end position="100"/>
    </location>
</feature>
<keyword evidence="1" id="KW-0812">Transmembrane</keyword>
<protein>
    <submittedName>
        <fullName evidence="2">Uncharacterized protein</fullName>
    </submittedName>
</protein>
<organism evidence="2 3">
    <name type="scientific">Sphingobium chungbukense</name>
    <dbReference type="NCBI Taxonomy" id="56193"/>
    <lineage>
        <taxon>Bacteria</taxon>
        <taxon>Pseudomonadati</taxon>
        <taxon>Pseudomonadota</taxon>
        <taxon>Alphaproteobacteria</taxon>
        <taxon>Sphingomonadales</taxon>
        <taxon>Sphingomonadaceae</taxon>
        <taxon>Sphingobium</taxon>
    </lineage>
</organism>